<name>A0A5P1X0Z0_9LACO</name>
<dbReference type="AlphaFoldDB" id="A0A5P1X0Z0"/>
<organism evidence="1 2">
    <name type="scientific">Paucilactobacillus nenjiangensis</name>
    <dbReference type="NCBI Taxonomy" id="1296540"/>
    <lineage>
        <taxon>Bacteria</taxon>
        <taxon>Bacillati</taxon>
        <taxon>Bacillota</taxon>
        <taxon>Bacilli</taxon>
        <taxon>Lactobacillales</taxon>
        <taxon>Lactobacillaceae</taxon>
        <taxon>Paucilactobacillus</taxon>
    </lineage>
</organism>
<dbReference type="RefSeq" id="WP_150204101.1">
    <property type="nucleotide sequence ID" value="NZ_CP043939.1"/>
</dbReference>
<evidence type="ECO:0000313" key="2">
    <source>
        <dbReference type="Proteomes" id="UP000325295"/>
    </source>
</evidence>
<dbReference type="KEGG" id="lnn:F0161_06630"/>
<dbReference type="EMBL" id="CP043939">
    <property type="protein sequence ID" value="QER67562.1"/>
    <property type="molecule type" value="Genomic_DNA"/>
</dbReference>
<protein>
    <submittedName>
        <fullName evidence="1">Uncharacterized protein</fullName>
    </submittedName>
</protein>
<evidence type="ECO:0000313" key="1">
    <source>
        <dbReference type="EMBL" id="QER67562.1"/>
    </source>
</evidence>
<gene>
    <name evidence="1" type="ORF">F0161_06630</name>
</gene>
<proteinExistence type="predicted"/>
<dbReference type="Proteomes" id="UP000325295">
    <property type="component" value="Chromosome"/>
</dbReference>
<accession>A0A5P1X0Z0</accession>
<keyword evidence="2" id="KW-1185">Reference proteome</keyword>
<sequence length="141" mass="15759">MFSVYSQFLPSFTNKLKNLDKKTVEYAKKQSALMNRVFGIDTSKVDPEFTGLIYKLSNYSKREIRSQFSTNGGLFPSILMNKNNEGPSSRINNIALTKSLVFDSNSIELTSLSVTDLHGSTHILPISNKFPQKLTNISGES</sequence>
<reference evidence="1 2" key="1">
    <citation type="submission" date="2019-09" db="EMBL/GenBank/DDBJ databases">
        <title>Complete Genome Sequence of Lactobacillus nenjiangensis SH-Y15, isolated from sauerkraut.</title>
        <authorList>
            <person name="Yang H."/>
        </authorList>
    </citation>
    <scope>NUCLEOTIDE SEQUENCE [LARGE SCALE GENOMIC DNA]</scope>
    <source>
        <strain evidence="1 2">SH-Y15</strain>
    </source>
</reference>